<sequence>MKQLYERHSTASTPERLDAAIRAAIGDHAAAHQLGDVLGQAQAVCETHSVRLYRNGLIARITGSADPDREHRTVAVLTPRYLVIAVSGDKRGTHVRSARLETISTRPGIVGVPDFGVDVVGHWSGATDEQADAGFYLGLGADQSGQDFADRLRAAVSAAKAR</sequence>
<keyword evidence="2" id="KW-1185">Reference proteome</keyword>
<evidence type="ECO:0000313" key="2">
    <source>
        <dbReference type="Proteomes" id="UP000467260"/>
    </source>
</evidence>
<dbReference type="KEGG" id="mhib:MHIB_19950"/>
<dbReference type="OrthoDB" id="4764281at2"/>
<name>A0A7I7X3Z1_9MYCO</name>
<protein>
    <submittedName>
        <fullName evidence="1">Uncharacterized protein</fullName>
    </submittedName>
</protein>
<gene>
    <name evidence="1" type="ORF">MHIB_19950</name>
</gene>
<evidence type="ECO:0000313" key="1">
    <source>
        <dbReference type="EMBL" id="BBZ23577.1"/>
    </source>
</evidence>
<dbReference type="EMBL" id="AP022609">
    <property type="protein sequence ID" value="BBZ23577.1"/>
    <property type="molecule type" value="Genomic_DNA"/>
</dbReference>
<dbReference type="Proteomes" id="UP000467260">
    <property type="component" value="Chromosome"/>
</dbReference>
<reference evidence="1 2" key="1">
    <citation type="journal article" date="2019" name="Emerg. Microbes Infect.">
        <title>Comprehensive subspecies identification of 175 nontuberculous mycobacteria species based on 7547 genomic profiles.</title>
        <authorList>
            <person name="Matsumoto Y."/>
            <person name="Kinjo T."/>
            <person name="Motooka D."/>
            <person name="Nabeya D."/>
            <person name="Jung N."/>
            <person name="Uechi K."/>
            <person name="Horii T."/>
            <person name="Iida T."/>
            <person name="Fujita J."/>
            <person name="Nakamura S."/>
        </authorList>
    </citation>
    <scope>NUCLEOTIDE SEQUENCE [LARGE SCALE GENOMIC DNA]</scope>
    <source>
        <strain evidence="1 2">JCM 13571</strain>
    </source>
</reference>
<dbReference type="RefSeq" id="WP_085137224.1">
    <property type="nucleotide sequence ID" value="NZ_AP022609.1"/>
</dbReference>
<dbReference type="AlphaFoldDB" id="A0A7I7X3Z1"/>
<proteinExistence type="predicted"/>
<accession>A0A7I7X3Z1</accession>
<organism evidence="1 2">
    <name type="scientific">Mycolicibacter hiberniae</name>
    <dbReference type="NCBI Taxonomy" id="29314"/>
    <lineage>
        <taxon>Bacteria</taxon>
        <taxon>Bacillati</taxon>
        <taxon>Actinomycetota</taxon>
        <taxon>Actinomycetes</taxon>
        <taxon>Mycobacteriales</taxon>
        <taxon>Mycobacteriaceae</taxon>
        <taxon>Mycolicibacter</taxon>
    </lineage>
</organism>